<keyword evidence="2 3" id="KW-0808">Transferase</keyword>
<proteinExistence type="predicted"/>
<keyword evidence="4" id="KW-1185">Reference proteome</keyword>
<dbReference type="InterPro" id="IPR004398">
    <property type="entry name" value="RNA_MeTrfase_RsmD"/>
</dbReference>
<organism evidence="3 4">
    <name type="scientific">Ruthenibacterium intestinale</name>
    <dbReference type="NCBI Taxonomy" id="3133163"/>
    <lineage>
        <taxon>Bacteria</taxon>
        <taxon>Bacillati</taxon>
        <taxon>Bacillota</taxon>
        <taxon>Clostridia</taxon>
        <taxon>Eubacteriales</taxon>
        <taxon>Oscillospiraceae</taxon>
        <taxon>Ruthenibacterium</taxon>
    </lineage>
</organism>
<evidence type="ECO:0000313" key="4">
    <source>
        <dbReference type="Proteomes" id="UP001477672"/>
    </source>
</evidence>
<dbReference type="EMBL" id="JBBMFA010000069">
    <property type="protein sequence ID" value="MEQ2519838.1"/>
    <property type="molecule type" value="Genomic_DNA"/>
</dbReference>
<dbReference type="EC" id="2.1.1.171" evidence="3"/>
<gene>
    <name evidence="3" type="primary">rsmD</name>
    <name evidence="3" type="ORF">WMO24_05240</name>
</gene>
<evidence type="ECO:0000256" key="1">
    <source>
        <dbReference type="ARBA" id="ARBA00022603"/>
    </source>
</evidence>
<dbReference type="PANTHER" id="PTHR43542">
    <property type="entry name" value="METHYLTRANSFERASE"/>
    <property type="match status" value="1"/>
</dbReference>
<accession>A0ABV1GEB7</accession>
<keyword evidence="1 3" id="KW-0489">Methyltransferase</keyword>
<dbReference type="CDD" id="cd02440">
    <property type="entry name" value="AdoMet_MTases"/>
    <property type="match status" value="1"/>
</dbReference>
<dbReference type="InterPro" id="IPR029063">
    <property type="entry name" value="SAM-dependent_MTases_sf"/>
</dbReference>
<dbReference type="GO" id="GO:0052913">
    <property type="term" value="F:16S rRNA (guanine(966)-N(2))-methyltransferase activity"/>
    <property type="evidence" value="ECO:0007669"/>
    <property type="project" value="UniProtKB-EC"/>
</dbReference>
<name>A0ABV1GEB7_9FIRM</name>
<sequence>MDRMRVIAGSARGVKLSALPGEEITRPTIDRVKESMFSSVQFLLEGAEVLDLFAGSGQLGIEALSRGAKRCVFIDQDRGACEIVRQNLRAAGLAGKASVSQTQAQHFLSTAREPFDLILMDPPYHQGTVAALLPLVARVVKPGGVVLAETEYGAQLPERCGCLVCRKHYKYGKVALARYEYADEEELADENSDLPR</sequence>
<dbReference type="PANTHER" id="PTHR43542:SF1">
    <property type="entry name" value="METHYLTRANSFERASE"/>
    <property type="match status" value="1"/>
</dbReference>
<dbReference type="SUPFAM" id="SSF53335">
    <property type="entry name" value="S-adenosyl-L-methionine-dependent methyltransferases"/>
    <property type="match status" value="1"/>
</dbReference>
<reference evidence="3 4" key="1">
    <citation type="submission" date="2024-03" db="EMBL/GenBank/DDBJ databases">
        <title>Human intestinal bacterial collection.</title>
        <authorList>
            <person name="Pauvert C."/>
            <person name="Hitch T.C.A."/>
            <person name="Clavel T."/>
        </authorList>
    </citation>
    <scope>NUCLEOTIDE SEQUENCE [LARGE SCALE GENOMIC DNA]</scope>
    <source>
        <strain evidence="3 4">CLA-JM-H11</strain>
    </source>
</reference>
<dbReference type="Proteomes" id="UP001477672">
    <property type="component" value="Unassembled WGS sequence"/>
</dbReference>
<evidence type="ECO:0000256" key="2">
    <source>
        <dbReference type="ARBA" id="ARBA00022679"/>
    </source>
</evidence>
<dbReference type="Gene3D" id="3.40.50.150">
    <property type="entry name" value="Vaccinia Virus protein VP39"/>
    <property type="match status" value="1"/>
</dbReference>
<dbReference type="InterPro" id="IPR002052">
    <property type="entry name" value="DNA_methylase_N6_adenine_CS"/>
</dbReference>
<evidence type="ECO:0000313" key="3">
    <source>
        <dbReference type="EMBL" id="MEQ2519838.1"/>
    </source>
</evidence>
<dbReference type="Pfam" id="PF03602">
    <property type="entry name" value="Cons_hypoth95"/>
    <property type="match status" value="1"/>
</dbReference>
<dbReference type="NCBIfam" id="TIGR00095">
    <property type="entry name" value="16S rRNA (guanine(966)-N(2))-methyltransferase RsmD"/>
    <property type="match status" value="1"/>
</dbReference>
<protein>
    <submittedName>
        <fullName evidence="3">16S rRNA (Guanine(966)-N(2))-methyltransferase RsmD</fullName>
        <ecNumber evidence="3">2.1.1.171</ecNumber>
    </submittedName>
</protein>
<dbReference type="RefSeq" id="WP_349215272.1">
    <property type="nucleotide sequence ID" value="NZ_JBBMFA010000069.1"/>
</dbReference>
<dbReference type="PROSITE" id="PS00092">
    <property type="entry name" value="N6_MTASE"/>
    <property type="match status" value="1"/>
</dbReference>
<comment type="caution">
    <text evidence="3">The sequence shown here is derived from an EMBL/GenBank/DDBJ whole genome shotgun (WGS) entry which is preliminary data.</text>
</comment>
<dbReference type="PIRSF" id="PIRSF004553">
    <property type="entry name" value="CHP00095"/>
    <property type="match status" value="1"/>
</dbReference>